<accession>A0ABQ5CMG1</accession>
<dbReference type="Proteomes" id="UP001151760">
    <property type="component" value="Unassembled WGS sequence"/>
</dbReference>
<comment type="caution">
    <text evidence="1">The sequence shown here is derived from an EMBL/GenBank/DDBJ whole genome shotgun (WGS) entry which is preliminary data.</text>
</comment>
<proteinExistence type="predicted"/>
<sequence length="129" mass="14669">MLLNFKNFFQINELPAKLKVKDISIANLKKHIATLKGKTVVENAALINHATVIDPGMFRIDFEPLSPKLVNNREANIDYLQKTKEHADILRGIVEQARAANPLDTHLDYAYNTPCFQVIDDVDKSTIYF</sequence>
<evidence type="ECO:0000313" key="2">
    <source>
        <dbReference type="Proteomes" id="UP001151760"/>
    </source>
</evidence>
<reference evidence="1" key="2">
    <citation type="submission" date="2022-01" db="EMBL/GenBank/DDBJ databases">
        <authorList>
            <person name="Yamashiro T."/>
            <person name="Shiraishi A."/>
            <person name="Satake H."/>
            <person name="Nakayama K."/>
        </authorList>
    </citation>
    <scope>NUCLEOTIDE SEQUENCE</scope>
</reference>
<protein>
    <submittedName>
        <fullName evidence="1">Uncharacterized protein</fullName>
    </submittedName>
</protein>
<dbReference type="EMBL" id="BQNB010014390">
    <property type="protein sequence ID" value="GJT27597.1"/>
    <property type="molecule type" value="Genomic_DNA"/>
</dbReference>
<keyword evidence="2" id="KW-1185">Reference proteome</keyword>
<gene>
    <name evidence="1" type="ORF">Tco_0907872</name>
</gene>
<name>A0ABQ5CMG1_9ASTR</name>
<evidence type="ECO:0000313" key="1">
    <source>
        <dbReference type="EMBL" id="GJT27597.1"/>
    </source>
</evidence>
<reference evidence="1" key="1">
    <citation type="journal article" date="2022" name="Int. J. Mol. Sci.">
        <title>Draft Genome of Tanacetum Coccineum: Genomic Comparison of Closely Related Tanacetum-Family Plants.</title>
        <authorList>
            <person name="Yamashiro T."/>
            <person name="Shiraishi A."/>
            <person name="Nakayama K."/>
            <person name="Satake H."/>
        </authorList>
    </citation>
    <scope>NUCLEOTIDE SEQUENCE</scope>
</reference>
<organism evidence="1 2">
    <name type="scientific">Tanacetum coccineum</name>
    <dbReference type="NCBI Taxonomy" id="301880"/>
    <lineage>
        <taxon>Eukaryota</taxon>
        <taxon>Viridiplantae</taxon>
        <taxon>Streptophyta</taxon>
        <taxon>Embryophyta</taxon>
        <taxon>Tracheophyta</taxon>
        <taxon>Spermatophyta</taxon>
        <taxon>Magnoliopsida</taxon>
        <taxon>eudicotyledons</taxon>
        <taxon>Gunneridae</taxon>
        <taxon>Pentapetalae</taxon>
        <taxon>asterids</taxon>
        <taxon>campanulids</taxon>
        <taxon>Asterales</taxon>
        <taxon>Asteraceae</taxon>
        <taxon>Asteroideae</taxon>
        <taxon>Anthemideae</taxon>
        <taxon>Anthemidinae</taxon>
        <taxon>Tanacetum</taxon>
    </lineage>
</organism>